<comment type="caution">
    <text evidence="1">The sequence shown here is derived from an EMBL/GenBank/DDBJ whole genome shotgun (WGS) entry which is preliminary data.</text>
</comment>
<evidence type="ECO:0000313" key="2">
    <source>
        <dbReference type="Proteomes" id="UP000183385"/>
    </source>
</evidence>
<proteinExistence type="predicted"/>
<dbReference type="EMBL" id="FOLS01000005">
    <property type="protein sequence ID" value="SFC41281.1"/>
    <property type="molecule type" value="Genomic_DNA"/>
</dbReference>
<keyword evidence="2" id="KW-1185">Reference proteome</keyword>
<dbReference type="RefSeq" id="WP_159458822.1">
    <property type="nucleotide sequence ID" value="NZ_FOLS01000005.1"/>
</dbReference>
<accession>A0AAQ1HKS4</accession>
<reference evidence="1 2" key="1">
    <citation type="submission" date="2016-10" db="EMBL/GenBank/DDBJ databases">
        <authorList>
            <person name="Varghese N."/>
            <person name="Submissions S."/>
        </authorList>
    </citation>
    <scope>NUCLEOTIDE SEQUENCE [LARGE SCALE GENOMIC DNA]</scope>
    <source>
        <strain evidence="1 2">LMG 18378</strain>
    </source>
</reference>
<gene>
    <name evidence="1" type="ORF">SAMN05216577_105173</name>
</gene>
<sequence length="53" mass="5935">MSPHRVTQAIEQADRLINARQFEPLMDFHTDDACGADLLDKLPAGGRTREARV</sequence>
<dbReference type="Proteomes" id="UP000183385">
    <property type="component" value="Unassembled WGS sequence"/>
</dbReference>
<evidence type="ECO:0000313" key="1">
    <source>
        <dbReference type="EMBL" id="SFC41281.1"/>
    </source>
</evidence>
<protein>
    <submittedName>
        <fullName evidence="1">Uncharacterized protein</fullName>
    </submittedName>
</protein>
<name>A0AAQ1HKS4_9PSED</name>
<organism evidence="1 2">
    <name type="scientific">Pseudomonas citronellolis</name>
    <dbReference type="NCBI Taxonomy" id="53408"/>
    <lineage>
        <taxon>Bacteria</taxon>
        <taxon>Pseudomonadati</taxon>
        <taxon>Pseudomonadota</taxon>
        <taxon>Gammaproteobacteria</taxon>
        <taxon>Pseudomonadales</taxon>
        <taxon>Pseudomonadaceae</taxon>
        <taxon>Pseudomonas</taxon>
    </lineage>
</organism>
<dbReference type="AlphaFoldDB" id="A0AAQ1HKS4"/>